<evidence type="ECO:0008006" key="3">
    <source>
        <dbReference type="Google" id="ProtNLM"/>
    </source>
</evidence>
<dbReference type="GO" id="GO:0000184">
    <property type="term" value="P:nuclear-transcribed mRNA catabolic process, nonsense-mediated decay"/>
    <property type="evidence" value="ECO:0007669"/>
    <property type="project" value="InterPro"/>
</dbReference>
<organism evidence="2">
    <name type="scientific">Spongospora subterranea</name>
    <dbReference type="NCBI Taxonomy" id="70186"/>
    <lineage>
        <taxon>Eukaryota</taxon>
        <taxon>Sar</taxon>
        <taxon>Rhizaria</taxon>
        <taxon>Endomyxa</taxon>
        <taxon>Phytomyxea</taxon>
        <taxon>Plasmodiophorida</taxon>
        <taxon>Plasmodiophoridae</taxon>
        <taxon>Spongospora</taxon>
    </lineage>
</organism>
<feature type="compositionally biased region" description="Polar residues" evidence="1">
    <location>
        <begin position="31"/>
        <end position="48"/>
    </location>
</feature>
<feature type="non-terminal residue" evidence="2">
    <location>
        <position position="379"/>
    </location>
</feature>
<dbReference type="PANTHER" id="PTHR14270:SF0">
    <property type="entry name" value="NONSENSE-MEDIATED MRNA DECAY FACTOR SMG9"/>
    <property type="match status" value="1"/>
</dbReference>
<evidence type="ECO:0000256" key="1">
    <source>
        <dbReference type="SAM" id="MobiDB-lite"/>
    </source>
</evidence>
<protein>
    <recommendedName>
        <fullName evidence="3">Protein SMG9</fullName>
    </recommendedName>
</protein>
<name>A0A0H5R0K2_9EUKA</name>
<proteinExistence type="predicted"/>
<feature type="non-terminal residue" evidence="2">
    <location>
        <position position="1"/>
    </location>
</feature>
<dbReference type="EMBL" id="HACM01000837">
    <property type="protein sequence ID" value="CRZ01279.1"/>
    <property type="molecule type" value="Transcribed_RNA"/>
</dbReference>
<dbReference type="PANTHER" id="PTHR14270">
    <property type="entry name" value="NONSENSE-MEDIATED MRNA DECAY FACTOR SMG9"/>
    <property type="match status" value="1"/>
</dbReference>
<sequence>RGGPPRPSGTRRASSIATSPTPPLPVRRILSKSSITPPNAPTDTSRPPLSNVAPTAVLTPRRLLQPKSLKSGPISILDNALRPLRNPDDVIGDEPTDFSVCGVIGTEAVGKSRIMSQVARSMRSDQPEFLVHNGVSLANGAPMTTGIDALFIRGATSSILLDSQPINSPAILLSLMNSGISPPHGYSSLGQLELFHTIELSSLILSVSNLVLVVQDRFSDDSTLSTLSAGSMLKIAGGQQLGFPNIYHHPRCIFVYTKVPMESFSEREWRRMHKHIRMTLDGQYFPDQKSPICNELLGLNLNSSGLDLFFVPDESCADIYNLCMDELGELVTTLMKDAFVTGESYASWFRATVRIWDEIRCSKANAMYNKVLSAQAIME</sequence>
<dbReference type="InterPro" id="IPR039177">
    <property type="entry name" value="SMG9"/>
</dbReference>
<reference evidence="2" key="1">
    <citation type="submission" date="2015-04" db="EMBL/GenBank/DDBJ databases">
        <title>The genome sequence of the plant pathogenic Rhizarian Plasmodiophora brassicae reveals insights in its biotrophic life cycle and the origin of chitin synthesis.</title>
        <authorList>
            <person name="Schwelm A."/>
            <person name="Fogelqvist J."/>
            <person name="Knaust A."/>
            <person name="Julke S."/>
            <person name="Lilja T."/>
            <person name="Dhandapani V."/>
            <person name="Bonilla-Rosso G."/>
            <person name="Karlsson M."/>
            <person name="Shevchenko A."/>
            <person name="Choi S.R."/>
            <person name="Kim H.G."/>
            <person name="Park J.Y."/>
            <person name="Lim Y.P."/>
            <person name="Ludwig-Muller J."/>
            <person name="Dixelius C."/>
        </authorList>
    </citation>
    <scope>NUCLEOTIDE SEQUENCE</scope>
    <source>
        <tissue evidence="2">Potato root galls</tissue>
    </source>
</reference>
<accession>A0A0H5R0K2</accession>
<dbReference type="AlphaFoldDB" id="A0A0H5R0K2"/>
<evidence type="ECO:0000313" key="2">
    <source>
        <dbReference type="EMBL" id="CRZ01279.1"/>
    </source>
</evidence>
<feature type="region of interest" description="Disordered" evidence="1">
    <location>
        <begin position="1"/>
        <end position="52"/>
    </location>
</feature>